<evidence type="ECO:0000256" key="1">
    <source>
        <dbReference type="ARBA" id="ARBA00022679"/>
    </source>
</evidence>
<dbReference type="SUPFAM" id="SSF56112">
    <property type="entry name" value="Protein kinase-like (PK-like)"/>
    <property type="match status" value="1"/>
</dbReference>
<evidence type="ECO:0000256" key="5">
    <source>
        <dbReference type="SAM" id="MobiDB-lite"/>
    </source>
</evidence>
<name>A0ABZ2KFG2_9BACT</name>
<keyword evidence="3 7" id="KW-0418">Kinase</keyword>
<keyword evidence="1" id="KW-0808">Transferase</keyword>
<feature type="region of interest" description="Disordered" evidence="5">
    <location>
        <begin position="340"/>
        <end position="397"/>
    </location>
</feature>
<gene>
    <name evidence="7" type="ORF">LZC95_10780</name>
</gene>
<feature type="domain" description="Protein kinase" evidence="6">
    <location>
        <begin position="1"/>
        <end position="266"/>
    </location>
</feature>
<dbReference type="Pfam" id="PF00069">
    <property type="entry name" value="Pkinase"/>
    <property type="match status" value="1"/>
</dbReference>
<dbReference type="Proteomes" id="UP001379533">
    <property type="component" value="Chromosome"/>
</dbReference>
<dbReference type="PANTHER" id="PTHR43289">
    <property type="entry name" value="MITOGEN-ACTIVATED PROTEIN KINASE KINASE KINASE 20-RELATED"/>
    <property type="match status" value="1"/>
</dbReference>
<dbReference type="InterPro" id="IPR011009">
    <property type="entry name" value="Kinase-like_dom_sf"/>
</dbReference>
<protein>
    <submittedName>
        <fullName evidence="7">Serine/threonine protein kinase</fullName>
    </submittedName>
</protein>
<keyword evidence="4" id="KW-0067">ATP-binding</keyword>
<accession>A0ABZ2KFG2</accession>
<dbReference type="Gene3D" id="3.30.200.20">
    <property type="entry name" value="Phosphorylase Kinase, domain 1"/>
    <property type="match status" value="1"/>
</dbReference>
<keyword evidence="2" id="KW-0547">Nucleotide-binding</keyword>
<dbReference type="PANTHER" id="PTHR43289:SF6">
    <property type="entry name" value="SERINE_THREONINE-PROTEIN KINASE NEKL-3"/>
    <property type="match status" value="1"/>
</dbReference>
<evidence type="ECO:0000313" key="8">
    <source>
        <dbReference type="Proteomes" id="UP001379533"/>
    </source>
</evidence>
<dbReference type="GO" id="GO:0004674">
    <property type="term" value="F:protein serine/threonine kinase activity"/>
    <property type="evidence" value="ECO:0007669"/>
    <property type="project" value="UniProtKB-KW"/>
</dbReference>
<dbReference type="CDD" id="cd14014">
    <property type="entry name" value="STKc_PknB_like"/>
    <property type="match status" value="1"/>
</dbReference>
<evidence type="ECO:0000256" key="3">
    <source>
        <dbReference type="ARBA" id="ARBA00022777"/>
    </source>
</evidence>
<evidence type="ECO:0000256" key="2">
    <source>
        <dbReference type="ARBA" id="ARBA00022741"/>
    </source>
</evidence>
<sequence>MGAVYDAVHETTGRRVALKLLRAEQLRNGRAVERFLREARIVGGLSSPHIGGVLDAGTDEESGIPYLALEYLEGFDLKSLLVRRQRLPWALALAIAVQVCRGLAAAQAAGIIHRDVKPANVRLTAGSDGELVTKVMDFGVAKDIAEEISLTTTGDMVGSFSHMAPEQFSLKPIDFRADVWGVGILLFEAITGVLPVASGTSPMSLASLSLGMLAASNPRVHIPDLRSCGVTVPARVEEIVAKALSVDPAGRFASAHAMGEAMTELLRPELRVMFGDLEDGSRLTPAMPAPRVRTTRPAWRTWAGRGALVAILLAASANLVWSSSPEPRAVKREPPAAIVPEKVAPPPEPVDPLVPAVSLPASAPPAASSAPVRARARARAAAPAASAPPHVSSRDRM</sequence>
<keyword evidence="8" id="KW-1185">Reference proteome</keyword>
<reference evidence="7 8" key="1">
    <citation type="submission" date="2021-12" db="EMBL/GenBank/DDBJ databases">
        <title>Discovery of the Pendulisporaceae a myxobacterial family with distinct sporulation behavior and unique specialized metabolism.</title>
        <authorList>
            <person name="Garcia R."/>
            <person name="Popoff A."/>
            <person name="Bader C.D."/>
            <person name="Loehr J."/>
            <person name="Walesch S."/>
            <person name="Walt C."/>
            <person name="Boldt J."/>
            <person name="Bunk B."/>
            <person name="Haeckl F.J.F.P.J."/>
            <person name="Gunesch A.P."/>
            <person name="Birkelbach J."/>
            <person name="Nuebel U."/>
            <person name="Pietschmann T."/>
            <person name="Bach T."/>
            <person name="Mueller R."/>
        </authorList>
    </citation>
    <scope>NUCLEOTIDE SEQUENCE [LARGE SCALE GENOMIC DNA]</scope>
    <source>
        <strain evidence="7 8">MSr12523</strain>
    </source>
</reference>
<dbReference type="Gene3D" id="1.10.510.10">
    <property type="entry name" value="Transferase(Phosphotransferase) domain 1"/>
    <property type="match status" value="1"/>
</dbReference>
<evidence type="ECO:0000256" key="4">
    <source>
        <dbReference type="ARBA" id="ARBA00022840"/>
    </source>
</evidence>
<feature type="compositionally biased region" description="Pro residues" evidence="5">
    <location>
        <begin position="343"/>
        <end position="352"/>
    </location>
</feature>
<evidence type="ECO:0000259" key="6">
    <source>
        <dbReference type="PROSITE" id="PS50011"/>
    </source>
</evidence>
<dbReference type="EMBL" id="CP089982">
    <property type="protein sequence ID" value="WXA97319.1"/>
    <property type="molecule type" value="Genomic_DNA"/>
</dbReference>
<keyword evidence="7" id="KW-0723">Serine/threonine-protein kinase</keyword>
<dbReference type="PROSITE" id="PS50011">
    <property type="entry name" value="PROTEIN_KINASE_DOM"/>
    <property type="match status" value="1"/>
</dbReference>
<proteinExistence type="predicted"/>
<evidence type="ECO:0000313" key="7">
    <source>
        <dbReference type="EMBL" id="WXA97319.1"/>
    </source>
</evidence>
<dbReference type="SMART" id="SM00220">
    <property type="entry name" value="S_TKc"/>
    <property type="match status" value="1"/>
</dbReference>
<organism evidence="7 8">
    <name type="scientific">Pendulispora brunnea</name>
    <dbReference type="NCBI Taxonomy" id="2905690"/>
    <lineage>
        <taxon>Bacteria</taxon>
        <taxon>Pseudomonadati</taxon>
        <taxon>Myxococcota</taxon>
        <taxon>Myxococcia</taxon>
        <taxon>Myxococcales</taxon>
        <taxon>Sorangiineae</taxon>
        <taxon>Pendulisporaceae</taxon>
        <taxon>Pendulispora</taxon>
    </lineage>
</organism>
<dbReference type="InterPro" id="IPR000719">
    <property type="entry name" value="Prot_kinase_dom"/>
</dbReference>
<feature type="compositionally biased region" description="Low complexity" evidence="5">
    <location>
        <begin position="353"/>
        <end position="391"/>
    </location>
</feature>